<dbReference type="AlphaFoldDB" id="A0A7W8DGY9"/>
<dbReference type="InterPro" id="IPR015421">
    <property type="entry name" value="PyrdxlP-dep_Trfase_major"/>
</dbReference>
<sequence>MLVSKNVEELKPYQPGKPIKEVERELGISDAIKLASNENPMGSSPKAIEAVRSILAEANRYPEGGCYYLRKKLAFLLKMPEESIVFGNGSNEIIELIIRTFVQPGEEILYFDPSFAVYPIIAKAADRNYRAVPLRPTTFEMNVDDMMDAIGESTKVLFLTTPNNPVGNYIPYPQLKRLVEEVSTDILVCVDEAYVEYATQDDCRSVLDLIRQHPNLVVMRTFSKAYGLSGYRIGYAVGSAEIIGYLNKTRQPFNVNLLAQTAAEGALDDVEFLTASVENNSQGLELITATLDRLGIGYVPSQANFILIHTGGDGSEVFQGLMQRGIIVRHIPHPMITEYVRVTVGTPEENAQFIARFEEVMRQLGRIA</sequence>
<evidence type="ECO:0000256" key="3">
    <source>
        <dbReference type="ARBA" id="ARBA00007970"/>
    </source>
</evidence>
<protein>
    <recommendedName>
        <fullName evidence="9">Histidinol-phosphate aminotransferase</fullName>
        <ecNumber evidence="9">2.6.1.9</ecNumber>
    </recommendedName>
    <alternativeName>
        <fullName evidence="9">Imidazole acetol-phosphate transaminase</fullName>
    </alternativeName>
</protein>
<keyword evidence="9" id="KW-0368">Histidine biosynthesis</keyword>
<dbReference type="InterPro" id="IPR005861">
    <property type="entry name" value="HisP_aminotrans"/>
</dbReference>
<reference evidence="11 12" key="1">
    <citation type="submission" date="2020-08" db="EMBL/GenBank/DDBJ databases">
        <title>Genomic Encyclopedia of Type Strains, Phase IV (KMG-IV): sequencing the most valuable type-strain genomes for metagenomic binning, comparative biology and taxonomic classification.</title>
        <authorList>
            <person name="Goeker M."/>
        </authorList>
    </citation>
    <scope>NUCLEOTIDE SEQUENCE [LARGE SCALE GENOMIC DNA]</scope>
    <source>
        <strain evidence="11 12">DSM 22071</strain>
    </source>
</reference>
<dbReference type="RefSeq" id="WP_183730931.1">
    <property type="nucleotide sequence ID" value="NZ_JACHID010000005.1"/>
</dbReference>
<dbReference type="InterPro" id="IPR001917">
    <property type="entry name" value="Aminotrans_II_pyridoxalP_BS"/>
</dbReference>
<dbReference type="Pfam" id="PF00155">
    <property type="entry name" value="Aminotran_1_2"/>
    <property type="match status" value="1"/>
</dbReference>
<dbReference type="HAMAP" id="MF_01023">
    <property type="entry name" value="HisC_aminotrans_2"/>
    <property type="match status" value="1"/>
</dbReference>
<gene>
    <name evidence="9" type="primary">hisC</name>
    <name evidence="11" type="ORF">HNR37_001036</name>
</gene>
<evidence type="ECO:0000313" key="11">
    <source>
        <dbReference type="EMBL" id="MBB5021723.1"/>
    </source>
</evidence>
<dbReference type="GO" id="GO:0004400">
    <property type="term" value="F:histidinol-phosphate transaminase activity"/>
    <property type="evidence" value="ECO:0007669"/>
    <property type="project" value="UniProtKB-UniRule"/>
</dbReference>
<comment type="pathway">
    <text evidence="2 9">Amino-acid biosynthesis; L-histidine biosynthesis; L-histidine from 5-phospho-alpha-D-ribose 1-diphosphate: step 7/9.</text>
</comment>
<comment type="similarity">
    <text evidence="3 9">Belongs to the class-II pyridoxal-phosphate-dependent aminotransferase family. Histidinol-phosphate aminotransferase subfamily.</text>
</comment>
<keyword evidence="7 9" id="KW-0663">Pyridoxal phosphate</keyword>
<comment type="cofactor">
    <cofactor evidence="1 9">
        <name>pyridoxal 5'-phosphate</name>
        <dbReference type="ChEBI" id="CHEBI:597326"/>
    </cofactor>
</comment>
<dbReference type="PANTHER" id="PTHR43643">
    <property type="entry name" value="HISTIDINOL-PHOSPHATE AMINOTRANSFERASE 2"/>
    <property type="match status" value="1"/>
</dbReference>
<evidence type="ECO:0000256" key="6">
    <source>
        <dbReference type="ARBA" id="ARBA00022679"/>
    </source>
</evidence>
<comment type="catalytic activity">
    <reaction evidence="8 9">
        <text>L-histidinol phosphate + 2-oxoglutarate = 3-(imidazol-4-yl)-2-oxopropyl phosphate + L-glutamate</text>
        <dbReference type="Rhea" id="RHEA:23744"/>
        <dbReference type="ChEBI" id="CHEBI:16810"/>
        <dbReference type="ChEBI" id="CHEBI:29985"/>
        <dbReference type="ChEBI" id="CHEBI:57766"/>
        <dbReference type="ChEBI" id="CHEBI:57980"/>
        <dbReference type="EC" id="2.6.1.9"/>
    </reaction>
</comment>
<dbReference type="InterPro" id="IPR015422">
    <property type="entry name" value="PyrdxlP-dep_Trfase_small"/>
</dbReference>
<proteinExistence type="inferred from homology"/>
<dbReference type="CDD" id="cd00609">
    <property type="entry name" value="AAT_like"/>
    <property type="match status" value="1"/>
</dbReference>
<evidence type="ECO:0000256" key="7">
    <source>
        <dbReference type="ARBA" id="ARBA00022898"/>
    </source>
</evidence>
<evidence type="ECO:0000256" key="2">
    <source>
        <dbReference type="ARBA" id="ARBA00005011"/>
    </source>
</evidence>
<dbReference type="Gene3D" id="3.90.1150.10">
    <property type="entry name" value="Aspartate Aminotransferase, domain 1"/>
    <property type="match status" value="1"/>
</dbReference>
<dbReference type="PANTHER" id="PTHR43643:SF3">
    <property type="entry name" value="HISTIDINOL-PHOSPHATE AMINOTRANSFERASE"/>
    <property type="match status" value="1"/>
</dbReference>
<evidence type="ECO:0000313" key="12">
    <source>
        <dbReference type="Proteomes" id="UP000528322"/>
    </source>
</evidence>
<dbReference type="InterPro" id="IPR004839">
    <property type="entry name" value="Aminotransferase_I/II_large"/>
</dbReference>
<evidence type="ECO:0000256" key="8">
    <source>
        <dbReference type="ARBA" id="ARBA00047481"/>
    </source>
</evidence>
<dbReference type="EMBL" id="JACHID010000005">
    <property type="protein sequence ID" value="MBB5021723.1"/>
    <property type="molecule type" value="Genomic_DNA"/>
</dbReference>
<keyword evidence="6 9" id="KW-0808">Transferase</keyword>
<dbReference type="NCBIfam" id="TIGR01141">
    <property type="entry name" value="hisC"/>
    <property type="match status" value="1"/>
</dbReference>
<dbReference type="GO" id="GO:0030170">
    <property type="term" value="F:pyridoxal phosphate binding"/>
    <property type="evidence" value="ECO:0007669"/>
    <property type="project" value="InterPro"/>
</dbReference>
<evidence type="ECO:0000256" key="4">
    <source>
        <dbReference type="ARBA" id="ARBA00011738"/>
    </source>
</evidence>
<evidence type="ECO:0000256" key="5">
    <source>
        <dbReference type="ARBA" id="ARBA00022576"/>
    </source>
</evidence>
<dbReference type="SUPFAM" id="SSF53383">
    <property type="entry name" value="PLP-dependent transferases"/>
    <property type="match status" value="1"/>
</dbReference>
<keyword evidence="9" id="KW-0028">Amino-acid biosynthesis</keyword>
<dbReference type="PROSITE" id="PS00599">
    <property type="entry name" value="AA_TRANSFER_CLASS_2"/>
    <property type="match status" value="1"/>
</dbReference>
<dbReference type="Proteomes" id="UP000528322">
    <property type="component" value="Unassembled WGS sequence"/>
</dbReference>
<evidence type="ECO:0000256" key="1">
    <source>
        <dbReference type="ARBA" id="ARBA00001933"/>
    </source>
</evidence>
<name>A0A7W8DGY9_9BACT</name>
<comment type="subunit">
    <text evidence="4 9">Homodimer.</text>
</comment>
<dbReference type="InterPro" id="IPR015424">
    <property type="entry name" value="PyrdxlP-dep_Trfase"/>
</dbReference>
<evidence type="ECO:0000256" key="9">
    <source>
        <dbReference type="HAMAP-Rule" id="MF_01023"/>
    </source>
</evidence>
<feature type="modified residue" description="N6-(pyridoxal phosphate)lysine" evidence="9">
    <location>
        <position position="224"/>
    </location>
</feature>
<feature type="domain" description="Aminotransferase class I/classII large" evidence="10">
    <location>
        <begin position="30"/>
        <end position="356"/>
    </location>
</feature>
<comment type="caution">
    <text evidence="11">The sequence shown here is derived from an EMBL/GenBank/DDBJ whole genome shotgun (WGS) entry which is preliminary data.</text>
</comment>
<accession>A0A7W8DGY9</accession>
<keyword evidence="12" id="KW-1185">Reference proteome</keyword>
<dbReference type="UniPathway" id="UPA00031">
    <property type="reaction ID" value="UER00012"/>
</dbReference>
<dbReference type="Gene3D" id="3.40.640.10">
    <property type="entry name" value="Type I PLP-dependent aspartate aminotransferase-like (Major domain)"/>
    <property type="match status" value="1"/>
</dbReference>
<dbReference type="GO" id="GO:0000105">
    <property type="term" value="P:L-histidine biosynthetic process"/>
    <property type="evidence" value="ECO:0007669"/>
    <property type="project" value="UniProtKB-UniRule"/>
</dbReference>
<dbReference type="EC" id="2.6.1.9" evidence="9"/>
<keyword evidence="5 9" id="KW-0032">Aminotransferase</keyword>
<organism evidence="11 12">
    <name type="scientific">Desulfurispira natronophila</name>
    <dbReference type="NCBI Taxonomy" id="682562"/>
    <lineage>
        <taxon>Bacteria</taxon>
        <taxon>Pseudomonadati</taxon>
        <taxon>Chrysiogenota</taxon>
        <taxon>Chrysiogenia</taxon>
        <taxon>Chrysiogenales</taxon>
        <taxon>Chrysiogenaceae</taxon>
        <taxon>Desulfurispira</taxon>
    </lineage>
</organism>
<dbReference type="InterPro" id="IPR050106">
    <property type="entry name" value="HistidinolP_aminotransfase"/>
</dbReference>
<evidence type="ECO:0000259" key="10">
    <source>
        <dbReference type="Pfam" id="PF00155"/>
    </source>
</evidence>